<dbReference type="Pfam" id="PF12762">
    <property type="entry name" value="DDE_Tnp_IS1595"/>
    <property type="match status" value="1"/>
</dbReference>
<evidence type="ECO:0000313" key="4">
    <source>
        <dbReference type="WBParaSite" id="TMUE_2000007703.1"/>
    </source>
</evidence>
<accession>A0A5S6QKH4</accession>
<feature type="domain" description="ISXO2-like transposase" evidence="2">
    <location>
        <begin position="138"/>
        <end position="284"/>
    </location>
</feature>
<feature type="compositionally biased region" description="Polar residues" evidence="1">
    <location>
        <begin position="350"/>
        <end position="372"/>
    </location>
</feature>
<reference evidence="4" key="1">
    <citation type="submission" date="2019-12" db="UniProtKB">
        <authorList>
            <consortium name="WormBaseParasite"/>
        </authorList>
    </citation>
    <scope>IDENTIFICATION</scope>
</reference>
<dbReference type="PANTHER" id="PTHR47163">
    <property type="entry name" value="DDE_TNP_IS1595 DOMAIN-CONTAINING PROTEIN"/>
    <property type="match status" value="1"/>
</dbReference>
<feature type="region of interest" description="Disordered" evidence="1">
    <location>
        <begin position="349"/>
        <end position="372"/>
    </location>
</feature>
<proteinExistence type="predicted"/>
<dbReference type="NCBIfam" id="NF033547">
    <property type="entry name" value="transpos_IS1595"/>
    <property type="match status" value="1"/>
</dbReference>
<dbReference type="InterPro" id="IPR053164">
    <property type="entry name" value="IS1016-like_transposase"/>
</dbReference>
<evidence type="ECO:0000256" key="1">
    <source>
        <dbReference type="SAM" id="MobiDB-lite"/>
    </source>
</evidence>
<dbReference type="InterPro" id="IPR024445">
    <property type="entry name" value="Tnp_ISXO2-like"/>
</dbReference>
<dbReference type="WBParaSite" id="TMUE_2000007703.1">
    <property type="protein sequence ID" value="TMUE_2000007703.1"/>
    <property type="gene ID" value="WBGene00299981"/>
</dbReference>
<keyword evidence="3" id="KW-1185">Reference proteome</keyword>
<dbReference type="AlphaFoldDB" id="A0A5S6QKH4"/>
<protein>
    <submittedName>
        <fullName evidence="4">DDE_Tnp_IS1595 domain-containing protein</fullName>
    </submittedName>
</protein>
<organism evidence="3 4">
    <name type="scientific">Trichuris muris</name>
    <name type="common">Mouse whipworm</name>
    <dbReference type="NCBI Taxonomy" id="70415"/>
    <lineage>
        <taxon>Eukaryota</taxon>
        <taxon>Metazoa</taxon>
        <taxon>Ecdysozoa</taxon>
        <taxon>Nematoda</taxon>
        <taxon>Enoplea</taxon>
        <taxon>Dorylaimia</taxon>
        <taxon>Trichinellida</taxon>
        <taxon>Trichuridae</taxon>
        <taxon>Trichuris</taxon>
    </lineage>
</organism>
<dbReference type="Proteomes" id="UP000046395">
    <property type="component" value="Unassembled WGS sequence"/>
</dbReference>
<name>A0A5S6QKH4_TRIMR</name>
<sequence>MFRRNQVAPAEAGEMIARYMHDEAGAIAFMQEHGILHRDKRCECGNAMVLRPKTASYYRWRCGVRTCGKDVALRSGTWLEGTYLPIRTALLFIHAWSLQKTACSYCEEYLGMNARAAVQWNLAMREVVAGWLLRNPVAVGGPGLTVEVDETLFSRRKYNRGRSLPQQWVLGGVCRETGHCFLAPVADRSAATLVSVVTANVAAGSTVITDEWRGYRGLSPAQYTHMRVNHSLNFVNPETGAHTQTIESLWTQLKYGNKIRRGTHRSMTDSYLSSAQLLKIGHFSNRFHMNCAHSRSTSALAKVLSSTDQVDFSVGQGAFIHRSGSVGVLGRLQRWPRCFHPPIRPHRGVRSTSALAKVPSSTDQATSESTSPLTNAVASAGEAHGCLPTVTHAVSFAL</sequence>
<dbReference type="SMART" id="SM01126">
    <property type="entry name" value="DDE_Tnp_IS1595"/>
    <property type="match status" value="1"/>
</dbReference>
<evidence type="ECO:0000259" key="2">
    <source>
        <dbReference type="SMART" id="SM01126"/>
    </source>
</evidence>
<evidence type="ECO:0000313" key="3">
    <source>
        <dbReference type="Proteomes" id="UP000046395"/>
    </source>
</evidence>
<dbReference type="PANTHER" id="PTHR47163:SF2">
    <property type="entry name" value="SI:DKEY-17M8.2"/>
    <property type="match status" value="1"/>
</dbReference>